<gene>
    <name evidence="2" type="ORF">RM446_21530</name>
</gene>
<feature type="region of interest" description="Disordered" evidence="1">
    <location>
        <begin position="30"/>
        <end position="137"/>
    </location>
</feature>
<dbReference type="EMBL" id="JAVREK010000028">
    <property type="protein sequence ID" value="MDT0304710.1"/>
    <property type="molecule type" value="Genomic_DNA"/>
</dbReference>
<feature type="region of interest" description="Disordered" evidence="1">
    <location>
        <begin position="167"/>
        <end position="388"/>
    </location>
</feature>
<evidence type="ECO:0000313" key="2">
    <source>
        <dbReference type="EMBL" id="MDT0304710.1"/>
    </source>
</evidence>
<comment type="caution">
    <text evidence="2">The sequence shown here is derived from an EMBL/GenBank/DDBJ whole genome shotgun (WGS) entry which is preliminary data.</text>
</comment>
<feature type="compositionally biased region" description="Low complexity" evidence="1">
    <location>
        <begin position="296"/>
        <end position="306"/>
    </location>
</feature>
<sequence>MIEPSGAPLSRANAIGLGPPGLLRWPARIPLNRAPAGPRPEPDAAAGDPIELPDMVPQRRRAAQRRTFGSLTGAALPPDSDDATAAETGGVAASGEPVAAESAAGRRGISVPDADQAPYAASRPEARPLGRPGPPALAGAAIAGLLLVAAPLAMSAMQRPETLATVPISAGEGLQADGPGPASSAMRQDSTGPGDGEAAGPGGDAAAQPDPGYVPEAIPQEGTGTTGDGAQNPGQGEGSDGAQGGDAAAAGSGEGLAEGRGTQSTPDADSGGDDGQERPDGQGADGEGADGGSASQGGENAATTEGGDADGGRDGGETSGDSPAGGSGDDPAAPMVAGSSPSGDPSPDEQSGGEDAAGRESGPSPSAAPSASPSASSSGPAFTALAGPGCPGSPNASYKTGGRDGNPAGWATRDGGYGLDGCDGAYDAIPVSGTREYGDGRYAAWSFTPGYADAECDIFVYVPEDDSPQWVAGQEAMYQVFPGPDAAGSAAAVFGVQQSRSKGGWVKVTGFVSAEKRFTVQLTNIGEDTVAGPATSHVAASAVRTSCS</sequence>
<evidence type="ECO:0000313" key="3">
    <source>
        <dbReference type="Proteomes" id="UP001183226"/>
    </source>
</evidence>
<keyword evidence="3" id="KW-1185">Reference proteome</keyword>
<feature type="compositionally biased region" description="Gly residues" evidence="1">
    <location>
        <begin position="283"/>
        <end position="295"/>
    </location>
</feature>
<dbReference type="Proteomes" id="UP001183226">
    <property type="component" value="Unassembled WGS sequence"/>
</dbReference>
<proteinExistence type="predicted"/>
<reference evidence="3" key="1">
    <citation type="submission" date="2023-07" db="EMBL/GenBank/DDBJ databases">
        <title>30 novel species of actinomycetes from the DSMZ collection.</title>
        <authorList>
            <person name="Nouioui I."/>
        </authorList>
    </citation>
    <scope>NUCLEOTIDE SEQUENCE [LARGE SCALE GENOMIC DNA]</scope>
    <source>
        <strain evidence="3">DSM 45055</strain>
    </source>
</reference>
<feature type="compositionally biased region" description="Low complexity" evidence="1">
    <location>
        <begin position="361"/>
        <end position="381"/>
    </location>
</feature>
<protein>
    <submittedName>
        <fullName evidence="2">Uncharacterized protein</fullName>
    </submittedName>
</protein>
<feature type="compositionally biased region" description="Gly residues" evidence="1">
    <location>
        <begin position="235"/>
        <end position="244"/>
    </location>
</feature>
<name>A0ABU2KZK8_9ACTN</name>
<dbReference type="RefSeq" id="WP_311547214.1">
    <property type="nucleotide sequence ID" value="NZ_JAVREK010000028.1"/>
</dbReference>
<feature type="compositionally biased region" description="Gly residues" evidence="1">
    <location>
        <begin position="193"/>
        <end position="203"/>
    </location>
</feature>
<accession>A0ABU2KZK8</accession>
<feature type="compositionally biased region" description="Low complexity" evidence="1">
    <location>
        <begin position="329"/>
        <end position="350"/>
    </location>
</feature>
<evidence type="ECO:0000256" key="1">
    <source>
        <dbReference type="SAM" id="MobiDB-lite"/>
    </source>
</evidence>
<organism evidence="2 3">
    <name type="scientific">Streptomonospora wellingtoniae</name>
    <dbReference type="NCBI Taxonomy" id="3075544"/>
    <lineage>
        <taxon>Bacteria</taxon>
        <taxon>Bacillati</taxon>
        <taxon>Actinomycetota</taxon>
        <taxon>Actinomycetes</taxon>
        <taxon>Streptosporangiales</taxon>
        <taxon>Nocardiopsidaceae</taxon>
        <taxon>Streptomonospora</taxon>
    </lineage>
</organism>